<dbReference type="AlphaFoldDB" id="A0A183BWL9"/>
<dbReference type="WBParaSite" id="GPLIN_000500800">
    <property type="protein sequence ID" value="GPLIN_000500800"/>
    <property type="gene ID" value="GPLIN_000500800"/>
</dbReference>
<sequence length="218" mass="25361">MASISTDLDAVVNVFNVTRNEVDNKLEVEWNANLDENFVGVRVYERIEEFAENVPSTVVHEHKTNGTFAWYSIRMNAEMSYKIYLHIFNKLPDGQEVQTHLLSQSSVRPPQGYQYWFKFEMYQLMDNAIIFTQQPKCARKSCRKVEQHANTAMELFGLLIIQNVPKLVTNKSVLGGNKWCRRWPLRRCAIDGNVKELKVISPIRKEDEALLFLFMAIL</sequence>
<reference evidence="1" key="2">
    <citation type="submission" date="2014-05" db="EMBL/GenBank/DDBJ databases">
        <title>The genome and life-stage specific transcriptomes of Globodera pallida elucidate key aspects of plant parasitism by a cyst nematode.</title>
        <authorList>
            <person name="Cotton J.A."/>
            <person name="Lilley C.J."/>
            <person name="Jones L.M."/>
            <person name="Kikuchi T."/>
            <person name="Reid A.J."/>
            <person name="Thorpe P."/>
            <person name="Tsai I.J."/>
            <person name="Beasley H."/>
            <person name="Blok V."/>
            <person name="Cock P.J.A."/>
            <person name="Van den Akker S.E."/>
            <person name="Holroyd N."/>
            <person name="Hunt M."/>
            <person name="Mantelin S."/>
            <person name="Naghra H."/>
            <person name="Pain A."/>
            <person name="Palomares-Rius J.E."/>
            <person name="Zarowiecki M."/>
            <person name="Berriman M."/>
            <person name="Jones J.T."/>
            <person name="Urwin P.E."/>
        </authorList>
    </citation>
    <scope>NUCLEOTIDE SEQUENCE [LARGE SCALE GENOMIC DNA]</scope>
    <source>
        <strain evidence="1">Lindley</strain>
    </source>
</reference>
<evidence type="ECO:0000313" key="2">
    <source>
        <dbReference type="WBParaSite" id="GPLIN_000500800"/>
    </source>
</evidence>
<proteinExistence type="predicted"/>
<protein>
    <submittedName>
        <fullName evidence="2">Fibronectin type-III domain-containing protein</fullName>
    </submittedName>
</protein>
<reference evidence="2" key="3">
    <citation type="submission" date="2016-06" db="UniProtKB">
        <authorList>
            <consortium name="WormBaseParasite"/>
        </authorList>
    </citation>
    <scope>IDENTIFICATION</scope>
</reference>
<reference evidence="1" key="1">
    <citation type="submission" date="2013-12" db="EMBL/GenBank/DDBJ databases">
        <authorList>
            <person name="Aslett M."/>
        </authorList>
    </citation>
    <scope>NUCLEOTIDE SEQUENCE [LARGE SCALE GENOMIC DNA]</scope>
    <source>
        <strain evidence="1">Lindley</strain>
    </source>
</reference>
<dbReference type="Proteomes" id="UP000050741">
    <property type="component" value="Unassembled WGS sequence"/>
</dbReference>
<keyword evidence="1" id="KW-1185">Reference proteome</keyword>
<name>A0A183BWL9_GLOPA</name>
<evidence type="ECO:0000313" key="1">
    <source>
        <dbReference type="Proteomes" id="UP000050741"/>
    </source>
</evidence>
<organism evidence="1 2">
    <name type="scientific">Globodera pallida</name>
    <name type="common">Potato cyst nematode worm</name>
    <name type="synonym">Heterodera pallida</name>
    <dbReference type="NCBI Taxonomy" id="36090"/>
    <lineage>
        <taxon>Eukaryota</taxon>
        <taxon>Metazoa</taxon>
        <taxon>Ecdysozoa</taxon>
        <taxon>Nematoda</taxon>
        <taxon>Chromadorea</taxon>
        <taxon>Rhabditida</taxon>
        <taxon>Tylenchina</taxon>
        <taxon>Tylenchomorpha</taxon>
        <taxon>Tylenchoidea</taxon>
        <taxon>Heteroderidae</taxon>
        <taxon>Heteroderinae</taxon>
        <taxon>Globodera</taxon>
    </lineage>
</organism>
<accession>A0A183BWL9</accession>